<accession>A0A6A5ZZB4</accession>
<dbReference type="Proteomes" id="UP000799771">
    <property type="component" value="Unassembled WGS sequence"/>
</dbReference>
<evidence type="ECO:0000256" key="7">
    <source>
        <dbReference type="SAM" id="MobiDB-lite"/>
    </source>
</evidence>
<dbReference type="InterPro" id="IPR015943">
    <property type="entry name" value="WD40/YVTN_repeat-like_dom_sf"/>
</dbReference>
<dbReference type="PROSITE" id="PS50082">
    <property type="entry name" value="WD_REPEATS_2"/>
    <property type="match status" value="2"/>
</dbReference>
<keyword evidence="5" id="KW-0804">Transcription</keyword>
<keyword evidence="4" id="KW-0805">Transcription regulation</keyword>
<dbReference type="RefSeq" id="XP_033519475.1">
    <property type="nucleotide sequence ID" value="XM_033669031.1"/>
</dbReference>
<dbReference type="AlphaFoldDB" id="A0A6A5ZZB4"/>
<organism evidence="8 9">
    <name type="scientific">Dothidotthia symphoricarpi CBS 119687</name>
    <dbReference type="NCBI Taxonomy" id="1392245"/>
    <lineage>
        <taxon>Eukaryota</taxon>
        <taxon>Fungi</taxon>
        <taxon>Dikarya</taxon>
        <taxon>Ascomycota</taxon>
        <taxon>Pezizomycotina</taxon>
        <taxon>Dothideomycetes</taxon>
        <taxon>Pleosporomycetidae</taxon>
        <taxon>Pleosporales</taxon>
        <taxon>Dothidotthiaceae</taxon>
        <taxon>Dothidotthia</taxon>
    </lineage>
</organism>
<dbReference type="Gene3D" id="2.130.10.10">
    <property type="entry name" value="YVTN repeat-like/Quinoprotein amine dehydrogenase"/>
    <property type="match status" value="1"/>
</dbReference>
<protein>
    <submittedName>
        <fullName evidence="8">WD40 repeat-like protein</fullName>
    </submittedName>
</protein>
<feature type="repeat" description="WD" evidence="6">
    <location>
        <begin position="127"/>
        <end position="162"/>
    </location>
</feature>
<dbReference type="EMBL" id="ML977517">
    <property type="protein sequence ID" value="KAF2125082.1"/>
    <property type="molecule type" value="Genomic_DNA"/>
</dbReference>
<dbReference type="InterPro" id="IPR036322">
    <property type="entry name" value="WD40_repeat_dom_sf"/>
</dbReference>
<dbReference type="PANTHER" id="PTHR10253">
    <property type="entry name" value="POLYCOMB PROTEIN"/>
    <property type="match status" value="1"/>
</dbReference>
<evidence type="ECO:0000256" key="2">
    <source>
        <dbReference type="ARBA" id="ARBA00022574"/>
    </source>
</evidence>
<evidence type="ECO:0000313" key="9">
    <source>
        <dbReference type="Proteomes" id="UP000799771"/>
    </source>
</evidence>
<name>A0A6A5ZZB4_9PLEO</name>
<dbReference type="Pfam" id="PF00400">
    <property type="entry name" value="WD40"/>
    <property type="match status" value="2"/>
</dbReference>
<feature type="compositionally biased region" description="Low complexity" evidence="7">
    <location>
        <begin position="383"/>
        <end position="397"/>
    </location>
</feature>
<dbReference type="GeneID" id="54409463"/>
<reference evidence="8" key="1">
    <citation type="journal article" date="2020" name="Stud. Mycol.">
        <title>101 Dothideomycetes genomes: a test case for predicting lifestyles and emergence of pathogens.</title>
        <authorList>
            <person name="Haridas S."/>
            <person name="Albert R."/>
            <person name="Binder M."/>
            <person name="Bloem J."/>
            <person name="Labutti K."/>
            <person name="Salamov A."/>
            <person name="Andreopoulos B."/>
            <person name="Baker S."/>
            <person name="Barry K."/>
            <person name="Bills G."/>
            <person name="Bluhm B."/>
            <person name="Cannon C."/>
            <person name="Castanera R."/>
            <person name="Culley D."/>
            <person name="Daum C."/>
            <person name="Ezra D."/>
            <person name="Gonzalez J."/>
            <person name="Henrissat B."/>
            <person name="Kuo A."/>
            <person name="Liang C."/>
            <person name="Lipzen A."/>
            <person name="Lutzoni F."/>
            <person name="Magnuson J."/>
            <person name="Mondo S."/>
            <person name="Nolan M."/>
            <person name="Ohm R."/>
            <person name="Pangilinan J."/>
            <person name="Park H.-J."/>
            <person name="Ramirez L."/>
            <person name="Alfaro M."/>
            <person name="Sun H."/>
            <person name="Tritt A."/>
            <person name="Yoshinaga Y."/>
            <person name="Zwiers L.-H."/>
            <person name="Turgeon B."/>
            <person name="Goodwin S."/>
            <person name="Spatafora J."/>
            <person name="Crous P."/>
            <person name="Grigoriev I."/>
        </authorList>
    </citation>
    <scope>NUCLEOTIDE SEQUENCE</scope>
    <source>
        <strain evidence="8">CBS 119687</strain>
    </source>
</reference>
<dbReference type="PROSITE" id="PS50294">
    <property type="entry name" value="WD_REPEATS_REGION"/>
    <property type="match status" value="2"/>
</dbReference>
<sequence>MNGNGELPSLRGTIRLGGQKNSSKLNAVQIFDVKFYPYAPPGVDPVFAICGGTHVIICRCVLEKNHTIEILRWMEDEDDRTPADKPLLYNSVAWSQAENGNPLICVTGNMSEIKVLNVETGELVTTLAGHGHDINDLAISPTDPTILASCSRDQSVRLWSLDPTHREQPLAAICHGQGHREEILTLAYHRKGRYILTASMDTKINMWTVPKNIKDYMGTDKPAIIHYPHFATTEVHTDMVDCLRWSGDLIFSKAAREGKIILWKIDGFTSETDIVPPAPIPTSSAVKSKTTVTIPKNHTSNTRSAWGGRFQRLLQFDLPNTPEFYMRFSVFSGLGRHPVLVAGDAKSKVSFWDLQRLEKSDIGEEMLKLPVGLAHHIRDESSASDAPSAASAGSGASKTKRKKTTSQYRDKGISDPFFSIKPHKTVVVPKYVEFSFRQFAWSDNGEWCVGVGDHGLINVFHRWQKGVPPLETDAPLDIPIRPTVT</sequence>
<evidence type="ECO:0000313" key="8">
    <source>
        <dbReference type="EMBL" id="KAF2125082.1"/>
    </source>
</evidence>
<gene>
    <name evidence="8" type="ORF">P153DRAFT_370407</name>
</gene>
<evidence type="ECO:0000256" key="4">
    <source>
        <dbReference type="ARBA" id="ARBA00023015"/>
    </source>
</evidence>
<keyword evidence="9" id="KW-1185">Reference proteome</keyword>
<dbReference type="SUPFAM" id="SSF50978">
    <property type="entry name" value="WD40 repeat-like"/>
    <property type="match status" value="1"/>
</dbReference>
<keyword evidence="2 6" id="KW-0853">WD repeat</keyword>
<evidence type="ECO:0000256" key="1">
    <source>
        <dbReference type="ARBA" id="ARBA00008075"/>
    </source>
</evidence>
<comment type="similarity">
    <text evidence="1">Belongs to the WD repeat ESC family.</text>
</comment>
<proteinExistence type="inferred from homology"/>
<feature type="region of interest" description="Disordered" evidence="7">
    <location>
        <begin position="380"/>
        <end position="408"/>
    </location>
</feature>
<dbReference type="InterPro" id="IPR051243">
    <property type="entry name" value="PcG_WD-repeat"/>
</dbReference>
<evidence type="ECO:0000256" key="5">
    <source>
        <dbReference type="ARBA" id="ARBA00023163"/>
    </source>
</evidence>
<dbReference type="InterPro" id="IPR001680">
    <property type="entry name" value="WD40_rpt"/>
</dbReference>
<keyword evidence="3" id="KW-0677">Repeat</keyword>
<evidence type="ECO:0000256" key="6">
    <source>
        <dbReference type="PROSITE-ProRule" id="PRU00221"/>
    </source>
</evidence>
<dbReference type="OrthoDB" id="7318948at2759"/>
<evidence type="ECO:0000256" key="3">
    <source>
        <dbReference type="ARBA" id="ARBA00022737"/>
    </source>
</evidence>
<feature type="repeat" description="WD" evidence="6">
    <location>
        <begin position="176"/>
        <end position="209"/>
    </location>
</feature>
<dbReference type="SMART" id="SM00320">
    <property type="entry name" value="WD40"/>
    <property type="match status" value="4"/>
</dbReference>